<evidence type="ECO:0000313" key="2">
    <source>
        <dbReference type="EMBL" id="MCF2652650.1"/>
    </source>
</evidence>
<dbReference type="SUPFAM" id="SSF51726">
    <property type="entry name" value="UROD/MetE-like"/>
    <property type="match status" value="1"/>
</dbReference>
<dbReference type="InterPro" id="IPR000257">
    <property type="entry name" value="Uroporphyrinogen_deCOase"/>
</dbReference>
<accession>A0ABS9CQR5</accession>
<gene>
    <name evidence="2" type="ORF">JQM67_08550</name>
</gene>
<name>A0ABS9CQR5_9FIRM</name>
<reference evidence="2 3" key="1">
    <citation type="submission" date="2020-12" db="EMBL/GenBank/DDBJ databases">
        <title>Whole genome sequences of gut porcine anaerobes.</title>
        <authorList>
            <person name="Kubasova T."/>
            <person name="Jahodarova E."/>
            <person name="Rychlik I."/>
        </authorList>
    </citation>
    <scope>NUCLEOTIDE SEQUENCE [LARGE SCALE GENOMIC DNA]</scope>
    <source>
        <strain evidence="2 3">An867</strain>
    </source>
</reference>
<dbReference type="Pfam" id="PF01208">
    <property type="entry name" value="URO-D"/>
    <property type="match status" value="1"/>
</dbReference>
<dbReference type="EMBL" id="JAFBIT010000002">
    <property type="protein sequence ID" value="MCF2652650.1"/>
    <property type="molecule type" value="Genomic_DNA"/>
</dbReference>
<sequence length="313" mass="35332">MNKRERVITALKGGEPDRVPAGFWFHFGGDAAKGQGAIDAHIDYFKKCDLDMMKIMCDSYFDYPNPLKVEKAADWYKLEPMGPEHPFFKEQVERTKAIVEAAGKDALVYYTVFAPFSSIRFGYGEELVMQTLHEDPEAVCHALDVIAEDNKQFVKALFEAGADGIYYSVQGGEKNRFTVEEYRRLITPSDRAVLDYANTLGDLNILHCCGWAGDRNNIEVWQDYEAAAVNWAVYVEKMSMREGRDFFPNVKCVLGGLDNTPAGVLYKGTDDEIQAEIRRVIAKTGRCGFILGADCSIQSDTPYERIKLAMTYR</sequence>
<dbReference type="Gene3D" id="3.20.20.210">
    <property type="match status" value="1"/>
</dbReference>
<dbReference type="InterPro" id="IPR038071">
    <property type="entry name" value="UROD/MetE-like_sf"/>
</dbReference>
<feature type="domain" description="Uroporphyrinogen decarboxylase (URO-D)" evidence="1">
    <location>
        <begin position="69"/>
        <end position="310"/>
    </location>
</feature>
<dbReference type="InterPro" id="IPR052024">
    <property type="entry name" value="Methanogen_methyltrans"/>
</dbReference>
<comment type="caution">
    <text evidence="2">The sequence shown here is derived from an EMBL/GenBank/DDBJ whole genome shotgun (WGS) entry which is preliminary data.</text>
</comment>
<keyword evidence="3" id="KW-1185">Reference proteome</keyword>
<dbReference type="PANTHER" id="PTHR47099">
    <property type="entry name" value="METHYLCOBAMIDE:COM METHYLTRANSFERASE MTBA"/>
    <property type="match status" value="1"/>
</dbReference>
<dbReference type="PANTHER" id="PTHR47099:SF1">
    <property type="entry name" value="METHYLCOBAMIDE:COM METHYLTRANSFERASE MTBA"/>
    <property type="match status" value="1"/>
</dbReference>
<evidence type="ECO:0000313" key="3">
    <source>
        <dbReference type="Proteomes" id="UP001299220"/>
    </source>
</evidence>
<dbReference type="Proteomes" id="UP001299220">
    <property type="component" value="Unassembled WGS sequence"/>
</dbReference>
<organism evidence="2 3">
    <name type="scientific">Anaeromassilibacillus senegalensis</name>
    <dbReference type="NCBI Taxonomy" id="1673717"/>
    <lineage>
        <taxon>Bacteria</taxon>
        <taxon>Bacillati</taxon>
        <taxon>Bacillota</taxon>
        <taxon>Clostridia</taxon>
        <taxon>Eubacteriales</taxon>
        <taxon>Acutalibacteraceae</taxon>
        <taxon>Anaeromassilibacillus</taxon>
    </lineage>
</organism>
<evidence type="ECO:0000259" key="1">
    <source>
        <dbReference type="Pfam" id="PF01208"/>
    </source>
</evidence>
<proteinExistence type="predicted"/>
<dbReference type="RefSeq" id="WP_235323683.1">
    <property type="nucleotide sequence ID" value="NZ_JAFBIT010000002.1"/>
</dbReference>
<protein>
    <recommendedName>
        <fullName evidence="1">Uroporphyrinogen decarboxylase (URO-D) domain-containing protein</fullName>
    </recommendedName>
</protein>